<dbReference type="SMART" id="SM00873">
    <property type="entry name" value="B3_4"/>
    <property type="match status" value="1"/>
</dbReference>
<accession>A0A7G9B4N6</accession>
<name>A0A7G9B4N6_9FIRM</name>
<reference evidence="2 3" key="1">
    <citation type="submission" date="2020-08" db="EMBL/GenBank/DDBJ databases">
        <authorList>
            <person name="Liu C."/>
            <person name="Sun Q."/>
        </authorList>
    </citation>
    <scope>NUCLEOTIDE SEQUENCE [LARGE SCALE GENOMIC DNA]</scope>
    <source>
        <strain evidence="2 3">NSJ-62</strain>
    </source>
</reference>
<evidence type="ECO:0000259" key="1">
    <source>
        <dbReference type="SMART" id="SM00873"/>
    </source>
</evidence>
<sequence length="235" mass="25857">MSEFIIETPFWSLFPDSEIGVLVLRDIDNSCEEPQLAARLAEANETARKWITEPVLSQCPAVAAWRQAYSRFKTKKGVRSSIEALLRRVDKGKGVGPINPLVDLYNTVSLTYGFPCGAEDVDAFDGSLRLTVTSGGDDFLALGEEENDPTLPGEVCYLDNKGAVCRCWNWRDGQRTMVTEQSRHVIVVMEYMDASRHDDMARALEELSRDAVSALGGTVAAKVILNRAAPSVALD</sequence>
<dbReference type="RefSeq" id="WP_187333118.1">
    <property type="nucleotide sequence ID" value="NZ_CP060490.1"/>
</dbReference>
<keyword evidence="3" id="KW-1185">Reference proteome</keyword>
<gene>
    <name evidence="2" type="ORF">H8790_00200</name>
</gene>
<dbReference type="GO" id="GO:0003723">
    <property type="term" value="F:RNA binding"/>
    <property type="evidence" value="ECO:0007669"/>
    <property type="project" value="InterPro"/>
</dbReference>
<dbReference type="Gene3D" id="3.50.40.10">
    <property type="entry name" value="Phenylalanyl-trna Synthetase, Chain B, domain 3"/>
    <property type="match status" value="1"/>
</dbReference>
<proteinExistence type="predicted"/>
<dbReference type="PANTHER" id="PTHR39209:SF2">
    <property type="entry name" value="CYTOPLASMIC PROTEIN"/>
    <property type="match status" value="1"/>
</dbReference>
<dbReference type="Pfam" id="PF03483">
    <property type="entry name" value="B3_4"/>
    <property type="match status" value="1"/>
</dbReference>
<dbReference type="InterPro" id="IPR020825">
    <property type="entry name" value="Phe-tRNA_synthase-like_B3/B4"/>
</dbReference>
<dbReference type="EMBL" id="CP060490">
    <property type="protein sequence ID" value="QNL44517.1"/>
    <property type="molecule type" value="Genomic_DNA"/>
</dbReference>
<dbReference type="SUPFAM" id="SSF56037">
    <property type="entry name" value="PheT/TilS domain"/>
    <property type="match status" value="1"/>
</dbReference>
<feature type="domain" description="B3/B4 tRNA-binding" evidence="1">
    <location>
        <begin position="63"/>
        <end position="209"/>
    </location>
</feature>
<organism evidence="2 3">
    <name type="scientific">Oscillibacter hominis</name>
    <dbReference type="NCBI Taxonomy" id="2763056"/>
    <lineage>
        <taxon>Bacteria</taxon>
        <taxon>Bacillati</taxon>
        <taxon>Bacillota</taxon>
        <taxon>Clostridia</taxon>
        <taxon>Eubacteriales</taxon>
        <taxon>Oscillospiraceae</taxon>
        <taxon>Oscillibacter</taxon>
    </lineage>
</organism>
<dbReference type="GO" id="GO:0004826">
    <property type="term" value="F:phenylalanine-tRNA ligase activity"/>
    <property type="evidence" value="ECO:0007669"/>
    <property type="project" value="InterPro"/>
</dbReference>
<dbReference type="AlphaFoldDB" id="A0A7G9B4N6"/>
<evidence type="ECO:0000313" key="3">
    <source>
        <dbReference type="Proteomes" id="UP000515960"/>
    </source>
</evidence>
<dbReference type="PANTHER" id="PTHR39209">
    <property type="match status" value="1"/>
</dbReference>
<dbReference type="KEGG" id="ohi:H8790_00200"/>
<evidence type="ECO:0000313" key="2">
    <source>
        <dbReference type="EMBL" id="QNL44517.1"/>
    </source>
</evidence>
<protein>
    <recommendedName>
        <fullName evidence="1">B3/B4 tRNA-binding domain-containing protein</fullName>
    </recommendedName>
</protein>
<dbReference type="InterPro" id="IPR005146">
    <property type="entry name" value="B3/B4_tRNA-bd"/>
</dbReference>
<dbReference type="Proteomes" id="UP000515960">
    <property type="component" value="Chromosome"/>
</dbReference>